<name>A0AAV7SET7_PLEWA</name>
<accession>A0AAV7SET7</accession>
<protein>
    <submittedName>
        <fullName evidence="1">Uncharacterized protein</fullName>
    </submittedName>
</protein>
<reference evidence="1" key="1">
    <citation type="journal article" date="2022" name="bioRxiv">
        <title>Sequencing and chromosome-scale assembly of the giantPleurodeles waltlgenome.</title>
        <authorList>
            <person name="Brown T."/>
            <person name="Elewa A."/>
            <person name="Iarovenko S."/>
            <person name="Subramanian E."/>
            <person name="Araus A.J."/>
            <person name="Petzold A."/>
            <person name="Susuki M."/>
            <person name="Suzuki K.-i.T."/>
            <person name="Hayashi T."/>
            <person name="Toyoda A."/>
            <person name="Oliveira C."/>
            <person name="Osipova E."/>
            <person name="Leigh N.D."/>
            <person name="Simon A."/>
            <person name="Yun M.H."/>
        </authorList>
    </citation>
    <scope>NUCLEOTIDE SEQUENCE</scope>
    <source>
        <strain evidence="1">20211129_DDA</strain>
        <tissue evidence="1">Liver</tissue>
    </source>
</reference>
<dbReference type="AlphaFoldDB" id="A0AAV7SET7"/>
<comment type="caution">
    <text evidence="1">The sequence shown here is derived from an EMBL/GenBank/DDBJ whole genome shotgun (WGS) entry which is preliminary data.</text>
</comment>
<evidence type="ECO:0000313" key="1">
    <source>
        <dbReference type="EMBL" id="KAJ1162416.1"/>
    </source>
</evidence>
<proteinExistence type="predicted"/>
<sequence>MSLGHCKALSLKEDASYVHVKFPGQESLADWCDRKVRFFSCSIQQDSPAKPLWSAATYEIVLQQLNLTTQPKQGLMGPRVMC</sequence>
<dbReference type="Proteomes" id="UP001066276">
    <property type="component" value="Chromosome 4_2"/>
</dbReference>
<evidence type="ECO:0000313" key="2">
    <source>
        <dbReference type="Proteomes" id="UP001066276"/>
    </source>
</evidence>
<keyword evidence="2" id="KW-1185">Reference proteome</keyword>
<gene>
    <name evidence="1" type="ORF">NDU88_002884</name>
</gene>
<dbReference type="EMBL" id="JANPWB010000008">
    <property type="protein sequence ID" value="KAJ1162416.1"/>
    <property type="molecule type" value="Genomic_DNA"/>
</dbReference>
<organism evidence="1 2">
    <name type="scientific">Pleurodeles waltl</name>
    <name type="common">Iberian ribbed newt</name>
    <dbReference type="NCBI Taxonomy" id="8319"/>
    <lineage>
        <taxon>Eukaryota</taxon>
        <taxon>Metazoa</taxon>
        <taxon>Chordata</taxon>
        <taxon>Craniata</taxon>
        <taxon>Vertebrata</taxon>
        <taxon>Euteleostomi</taxon>
        <taxon>Amphibia</taxon>
        <taxon>Batrachia</taxon>
        <taxon>Caudata</taxon>
        <taxon>Salamandroidea</taxon>
        <taxon>Salamandridae</taxon>
        <taxon>Pleurodelinae</taxon>
        <taxon>Pleurodeles</taxon>
    </lineage>
</organism>